<protein>
    <submittedName>
        <fullName evidence="1">Late competence development ComFB family protein</fullName>
    </submittedName>
</protein>
<evidence type="ECO:0000313" key="1">
    <source>
        <dbReference type="EMBL" id="MBD2315566.1"/>
    </source>
</evidence>
<accession>A0ABR8C4T9</accession>
<dbReference type="RefSeq" id="WP_190575767.1">
    <property type="nucleotide sequence ID" value="NZ_CAWPQU010000012.1"/>
</dbReference>
<comment type="caution">
    <text evidence="1">The sequence shown here is derived from an EMBL/GenBank/DDBJ whole genome shotgun (WGS) entry which is preliminary data.</text>
</comment>
<proteinExistence type="predicted"/>
<organism evidence="1 2">
    <name type="scientific">Phormidium tenue FACHB-1050</name>
    <dbReference type="NCBI Taxonomy" id="2692857"/>
    <lineage>
        <taxon>Bacteria</taxon>
        <taxon>Bacillati</taxon>
        <taxon>Cyanobacteriota</taxon>
        <taxon>Cyanophyceae</taxon>
        <taxon>Oscillatoriophycideae</taxon>
        <taxon>Oscillatoriales</taxon>
        <taxon>Oscillatoriaceae</taxon>
        <taxon>Phormidium</taxon>
    </lineage>
</organism>
<sequence>MHIFINVLEEIIVKEVRIQIEELRPEIQPKVKVAEAVAYTLNRLPPLFATSMIGWKYQYDYALNELHPQISQTVTHGIKAILFGDPLHDSTPLPKHLFLNSAGVLHQLNQLLKRKYLRWRDVPIIVREMSEQCSHFSQINNSEDQTVIQGLEETRLQDVSHLNHQHRAVLSSSKRFMQKQLVQKQQEAFRLELEKAWDSHLKTSEGSWSSDKRAKDALEMEYRALESYTLGAQLGIINVLEHLVFLIIGKATPPDLDQQFNKGEVAAYALNRLPVMYATSVRGFQHLRQKAISELSRELIGNVRTGIMKVLKIPHTELQPIAAYRFTQEYEQAILDLRTLLGRNDITLHNVVAIVQDLLLCQSASRQ</sequence>
<reference evidence="1 2" key="1">
    <citation type="journal article" date="2020" name="ISME J.">
        <title>Comparative genomics reveals insights into cyanobacterial evolution and habitat adaptation.</title>
        <authorList>
            <person name="Chen M.Y."/>
            <person name="Teng W.K."/>
            <person name="Zhao L."/>
            <person name="Hu C.X."/>
            <person name="Zhou Y.K."/>
            <person name="Han B.P."/>
            <person name="Song L.R."/>
            <person name="Shu W.S."/>
        </authorList>
    </citation>
    <scope>NUCLEOTIDE SEQUENCE [LARGE SCALE GENOMIC DNA]</scope>
    <source>
        <strain evidence="1 2">FACHB-1050</strain>
    </source>
</reference>
<evidence type="ECO:0000313" key="2">
    <source>
        <dbReference type="Proteomes" id="UP000618445"/>
    </source>
</evidence>
<gene>
    <name evidence="1" type="ORF">H6G05_01725</name>
</gene>
<dbReference type="Pfam" id="PF10719">
    <property type="entry name" value="ComFB"/>
    <property type="match status" value="2"/>
</dbReference>
<name>A0ABR8C4T9_9CYAN</name>
<dbReference type="InterPro" id="IPR019657">
    <property type="entry name" value="ComFB"/>
</dbReference>
<keyword evidence="2" id="KW-1185">Reference proteome</keyword>
<dbReference type="Proteomes" id="UP000618445">
    <property type="component" value="Unassembled WGS sequence"/>
</dbReference>
<dbReference type="EMBL" id="JACJQY010000002">
    <property type="protein sequence ID" value="MBD2315566.1"/>
    <property type="molecule type" value="Genomic_DNA"/>
</dbReference>